<keyword evidence="1" id="KW-1133">Transmembrane helix</keyword>
<dbReference type="Proteomes" id="UP000072874">
    <property type="component" value="Chromosome 4"/>
</dbReference>
<dbReference type="AlphaFoldDB" id="A0A078K3S2"/>
<organism evidence="3 4">
    <name type="scientific">Plasmodium yoelii</name>
    <dbReference type="NCBI Taxonomy" id="5861"/>
    <lineage>
        <taxon>Eukaryota</taxon>
        <taxon>Sar</taxon>
        <taxon>Alveolata</taxon>
        <taxon>Apicomplexa</taxon>
        <taxon>Aconoidasida</taxon>
        <taxon>Haemosporida</taxon>
        <taxon>Plasmodiidae</taxon>
        <taxon>Plasmodium</taxon>
        <taxon>Plasmodium (Vinckeia)</taxon>
    </lineage>
</organism>
<dbReference type="EMBL" id="LM993658">
    <property type="protein sequence ID" value="VTZ73136.1"/>
    <property type="molecule type" value="Genomic_DNA"/>
</dbReference>
<sequence length="292" mass="33846">MNKEVCKRFENVWKDFPDTLSNEKYQFKGDNFLNKYCDGSKCDNDIEQISAGCLYLLNEFFKNSSVFQSVAKNNINIVEYIMIWLSYMLKLKKNEGSDSLKYFYTTTIDNDKYKTSIDKVGDCSNYKDLIDKKKYFLDIDKNIISNLYDAFKSLCKMYTGFDESTSNCTNCSQHAQNFAEKYKELNKESNIPNNSSYNKLVYTLSNDYNNLKINCKNCSSFPEIEPSIYALTSEDTSSSSIGNKLISVLSILVAIAFLGGISYKYSLFGFRKRFKKQQIKEKIKNIKKRINN</sequence>
<reference evidence="4 5" key="1">
    <citation type="journal article" date="2014" name="BMC Biol.">
        <title>A comprehensive evaluation of rodent malaria parasite genomes and gene expression.</title>
        <authorList>
            <person name="Otto T.D."/>
            <person name="Bohme U."/>
            <person name="Jackson A.P."/>
            <person name="Hunt M."/>
            <person name="Franke-Fayard B."/>
            <person name="Hoeijmakers W.A."/>
            <person name="Religa A.A."/>
            <person name="Robertson L."/>
            <person name="Sanders M."/>
            <person name="Ogun S.A."/>
            <person name="Cunningham D."/>
            <person name="Erhart A."/>
            <person name="Billker O."/>
            <person name="Khan S.M."/>
            <person name="Stunnenberg H.G."/>
            <person name="Langhorne J."/>
            <person name="Holder A.A."/>
            <person name="Waters A.P."/>
            <person name="Newbold C.I."/>
            <person name="Pain A."/>
            <person name="Berriman M."/>
            <person name="Janse C.J."/>
        </authorList>
    </citation>
    <scope>NUCLEOTIDE SEQUENCE [LARGE SCALE GENOMIC DNA]</scope>
    <source>
        <strain evidence="3 4">17X</strain>
        <strain evidence="2 5">YM</strain>
    </source>
</reference>
<dbReference type="Proteomes" id="UP000072904">
    <property type="component" value="Chromosome 4"/>
</dbReference>
<dbReference type="VEuPathDB" id="PlasmoDB:PY05822"/>
<protein>
    <submittedName>
        <fullName evidence="3">YIR protein</fullName>
    </submittedName>
</protein>
<keyword evidence="1" id="KW-0472">Membrane</keyword>
<evidence type="ECO:0000313" key="4">
    <source>
        <dbReference type="Proteomes" id="UP000072874"/>
    </source>
</evidence>
<dbReference type="KEGG" id="pyo:PY17X_0401700"/>
<dbReference type="InterPro" id="IPR006477">
    <property type="entry name" value="Yir_bir_cir"/>
</dbReference>
<dbReference type="RefSeq" id="XP_022811518.1">
    <property type="nucleotide sequence ID" value="XM_022955033.1"/>
</dbReference>
<dbReference type="NCBIfam" id="TIGR01590">
    <property type="entry name" value="yir-bir-cir_Pla"/>
    <property type="match status" value="1"/>
</dbReference>
<evidence type="ECO:0000313" key="3">
    <source>
        <dbReference type="EMBL" id="VTZ73136.1"/>
    </source>
</evidence>
<reference evidence="3" key="4">
    <citation type="submission" date="2019-05" db="EMBL/GenBank/DDBJ databases">
        <authorList>
            <consortium name="Pathogen Informatics"/>
        </authorList>
    </citation>
    <scope>NUCLEOTIDE SEQUENCE</scope>
    <source>
        <strain evidence="3">17X</strain>
    </source>
</reference>
<reference evidence="3" key="3">
    <citation type="submission" date="2014-05" db="EMBL/GenBank/DDBJ databases">
        <authorList>
            <person name="Aslett M.A."/>
            <person name="De Silva N."/>
        </authorList>
    </citation>
    <scope>NUCLEOTIDE SEQUENCE</scope>
    <source>
        <strain evidence="3">17X</strain>
    </source>
</reference>
<dbReference type="OrthoDB" id="373137at2759"/>
<gene>
    <name evidence="3" type="ORF">PY17X_0401700</name>
    <name evidence="2" type="ORF">PYYM_0401900</name>
</gene>
<evidence type="ECO:0000313" key="2">
    <source>
        <dbReference type="EMBL" id="CDU16398.1"/>
    </source>
</evidence>
<dbReference type="VEuPathDB" id="PlasmoDB:PYYM_0401900"/>
<reference evidence="2" key="2">
    <citation type="submission" date="2014-05" db="EMBL/GenBank/DDBJ databases">
        <authorList>
            <person name="Aslett A.Martin."/>
            <person name="De Silva Nishadi"/>
        </authorList>
    </citation>
    <scope>NUCLEOTIDE SEQUENCE</scope>
    <source>
        <strain evidence="2">YM</strain>
    </source>
</reference>
<evidence type="ECO:0000256" key="1">
    <source>
        <dbReference type="SAM" id="Phobius"/>
    </source>
</evidence>
<dbReference type="VEuPathDB" id="PlasmoDB:Py17XNL_000403845"/>
<proteinExistence type="predicted"/>
<dbReference type="GeneID" id="34859626"/>
<keyword evidence="1" id="KW-0812">Transmembrane</keyword>
<feature type="transmembrane region" description="Helical" evidence="1">
    <location>
        <begin position="245"/>
        <end position="266"/>
    </location>
</feature>
<dbReference type="VEuPathDB" id="PlasmoDB:PY17X_0401700"/>
<name>A0A078K3S2_PLAYE</name>
<accession>A0A078K3S2</accession>
<dbReference type="Pfam" id="PF06022">
    <property type="entry name" value="Cir_Bir_Yir"/>
    <property type="match status" value="1"/>
</dbReference>
<dbReference type="EMBL" id="LK934632">
    <property type="protein sequence ID" value="CDU16398.1"/>
    <property type="molecule type" value="Genomic_DNA"/>
</dbReference>
<evidence type="ECO:0000313" key="5">
    <source>
        <dbReference type="Proteomes" id="UP000072904"/>
    </source>
</evidence>